<sequence length="59" mass="7467">MYMKKTFKNINSEIPHMKEFSYETPSKTVLINANKKRDKHHKRWYYQRVKTINRKEWYT</sequence>
<organism evidence="1 2">
    <name type="scientific">Enterococcus wangshanyuanii</name>
    <dbReference type="NCBI Taxonomy" id="2005703"/>
    <lineage>
        <taxon>Bacteria</taxon>
        <taxon>Bacillati</taxon>
        <taxon>Bacillota</taxon>
        <taxon>Bacilli</taxon>
        <taxon>Lactobacillales</taxon>
        <taxon>Enterococcaceae</taxon>
        <taxon>Enterococcus</taxon>
    </lineage>
</organism>
<evidence type="ECO:0000313" key="2">
    <source>
        <dbReference type="Proteomes" id="UP000630615"/>
    </source>
</evidence>
<dbReference type="Proteomes" id="UP000630615">
    <property type="component" value="Unassembled WGS sequence"/>
</dbReference>
<gene>
    <name evidence="1" type="ORF">GCM10011573_31390</name>
</gene>
<keyword evidence="2" id="KW-1185">Reference proteome</keyword>
<comment type="caution">
    <text evidence="1">The sequence shown here is derived from an EMBL/GenBank/DDBJ whole genome shotgun (WGS) entry which is preliminary data.</text>
</comment>
<name>A0ABQ1PML5_9ENTE</name>
<protein>
    <submittedName>
        <fullName evidence="1">Uncharacterized protein</fullName>
    </submittedName>
</protein>
<accession>A0ABQ1PML5</accession>
<reference evidence="2" key="1">
    <citation type="journal article" date="2019" name="Int. J. Syst. Evol. Microbiol.">
        <title>The Global Catalogue of Microorganisms (GCM) 10K type strain sequencing project: providing services to taxonomists for standard genome sequencing and annotation.</title>
        <authorList>
            <consortium name="The Broad Institute Genomics Platform"/>
            <consortium name="The Broad Institute Genome Sequencing Center for Infectious Disease"/>
            <person name="Wu L."/>
            <person name="Ma J."/>
        </authorList>
    </citation>
    <scope>NUCLEOTIDE SEQUENCE [LARGE SCALE GENOMIC DNA]</scope>
    <source>
        <strain evidence="2">CGMCC 1.15942</strain>
    </source>
</reference>
<evidence type="ECO:0000313" key="1">
    <source>
        <dbReference type="EMBL" id="GGC99555.1"/>
    </source>
</evidence>
<proteinExistence type="predicted"/>
<dbReference type="EMBL" id="BMKI01000009">
    <property type="protein sequence ID" value="GGC99555.1"/>
    <property type="molecule type" value="Genomic_DNA"/>
</dbReference>